<evidence type="ECO:0000259" key="3">
    <source>
        <dbReference type="SMART" id="SM00903"/>
    </source>
</evidence>
<evidence type="ECO:0000256" key="1">
    <source>
        <dbReference type="ARBA" id="ARBA00008898"/>
    </source>
</evidence>
<keyword evidence="5" id="KW-1185">Reference proteome</keyword>
<proteinExistence type="inferred from homology"/>
<dbReference type="Proteomes" id="UP001233360">
    <property type="component" value="Unassembled WGS sequence"/>
</dbReference>
<protein>
    <submittedName>
        <fullName evidence="4">Flavin reductase (DIM6/NTAB) family NADH-FMN oxidoreductase RutF</fullName>
    </submittedName>
</protein>
<dbReference type="SMART" id="SM00903">
    <property type="entry name" value="Flavin_Reduct"/>
    <property type="match status" value="1"/>
</dbReference>
<dbReference type="SUPFAM" id="SSF50475">
    <property type="entry name" value="FMN-binding split barrel"/>
    <property type="match status" value="1"/>
</dbReference>
<dbReference type="RefSeq" id="WP_307002747.1">
    <property type="nucleotide sequence ID" value="NZ_JAUTBK010000002.1"/>
</dbReference>
<dbReference type="InterPro" id="IPR050268">
    <property type="entry name" value="NADH-dep_flavin_reductase"/>
</dbReference>
<comment type="similarity">
    <text evidence="1">Belongs to the non-flavoprotein flavin reductase family.</text>
</comment>
<dbReference type="PANTHER" id="PTHR30466:SF11">
    <property type="entry name" value="FLAVIN-DEPENDENT MONOOXYGENASE, REDUCTASE SUBUNIT HSAB"/>
    <property type="match status" value="1"/>
</dbReference>
<dbReference type="Gene3D" id="2.30.110.10">
    <property type="entry name" value="Electron Transport, Fmn-binding Protein, Chain A"/>
    <property type="match status" value="1"/>
</dbReference>
<name>A0ABU0UV54_ACIBI</name>
<dbReference type="PANTHER" id="PTHR30466">
    <property type="entry name" value="FLAVIN REDUCTASE"/>
    <property type="match status" value="1"/>
</dbReference>
<comment type="caution">
    <text evidence="4">The sequence shown here is derived from an EMBL/GenBank/DDBJ whole genome shotgun (WGS) entry which is preliminary data.</text>
</comment>
<feature type="domain" description="Flavin reductase like" evidence="3">
    <location>
        <begin position="29"/>
        <end position="175"/>
    </location>
</feature>
<dbReference type="InterPro" id="IPR012349">
    <property type="entry name" value="Split_barrel_FMN-bd"/>
</dbReference>
<dbReference type="EMBL" id="JAUTBK010000002">
    <property type="protein sequence ID" value="MDQ1208316.1"/>
    <property type="molecule type" value="Genomic_DNA"/>
</dbReference>
<organism evidence="4 5">
    <name type="scientific">Acinetobacter baylyi</name>
    <dbReference type="NCBI Taxonomy" id="202950"/>
    <lineage>
        <taxon>Bacteria</taxon>
        <taxon>Pseudomonadati</taxon>
        <taxon>Pseudomonadota</taxon>
        <taxon>Gammaproteobacteria</taxon>
        <taxon>Moraxellales</taxon>
        <taxon>Moraxellaceae</taxon>
        <taxon>Acinetobacter</taxon>
    </lineage>
</organism>
<evidence type="ECO:0000256" key="2">
    <source>
        <dbReference type="ARBA" id="ARBA00023002"/>
    </source>
</evidence>
<reference evidence="4 5" key="1">
    <citation type="submission" date="2023-07" db="EMBL/GenBank/DDBJ databases">
        <title>Functional and genomic diversity of the sorghum phyllosphere microbiome.</title>
        <authorList>
            <person name="Shade A."/>
        </authorList>
    </citation>
    <scope>NUCLEOTIDE SEQUENCE [LARGE SCALE GENOMIC DNA]</scope>
    <source>
        <strain evidence="4 5">SORGH_AS_0887</strain>
    </source>
</reference>
<accession>A0ABU0UV54</accession>
<sequence>MSLQIQSQFMPKMNACSQEEIIHRFKAGMRKYPSGVTLVTSIHNGKKTGLIATAFSSVSMDPPMLLVCVNRSASAHETIDQSNLLCVNILSENDLGIIDVFSDSQKKSERFIDGEWANMCSGTPYLQTAIAAYDCIIVNKVVSGSHTIFIAEIKEAFHSDSDDNPIIYANRAFHTLK</sequence>
<keyword evidence="2" id="KW-0560">Oxidoreductase</keyword>
<evidence type="ECO:0000313" key="5">
    <source>
        <dbReference type="Proteomes" id="UP001233360"/>
    </source>
</evidence>
<dbReference type="InterPro" id="IPR002563">
    <property type="entry name" value="Flavin_Rdtase-like_dom"/>
</dbReference>
<evidence type="ECO:0000313" key="4">
    <source>
        <dbReference type="EMBL" id="MDQ1208316.1"/>
    </source>
</evidence>
<dbReference type="Pfam" id="PF01613">
    <property type="entry name" value="Flavin_Reduct"/>
    <property type="match status" value="1"/>
</dbReference>
<gene>
    <name evidence="4" type="ORF">QE380_001239</name>
</gene>